<sequence length="103" mass="11512">MQESPDAENPKLRLLESLPLPASARHSDLKRFTPHRGSVSRTVIVSIVSHIPPSASPSNRETAHASRLPIPVRHAAPLSLFISPDLDHWRAVRISSYNLHLRF</sequence>
<proteinExistence type="predicted"/>
<protein>
    <submittedName>
        <fullName evidence="1">Uncharacterized protein</fullName>
    </submittedName>
</protein>
<accession>A0A8S0WIF0</accession>
<name>A0A8S0WIF0_CYCAE</name>
<organism evidence="1 2">
    <name type="scientific">Cyclocybe aegerita</name>
    <name type="common">Black poplar mushroom</name>
    <name type="synonym">Agrocybe aegerita</name>
    <dbReference type="NCBI Taxonomy" id="1973307"/>
    <lineage>
        <taxon>Eukaryota</taxon>
        <taxon>Fungi</taxon>
        <taxon>Dikarya</taxon>
        <taxon>Basidiomycota</taxon>
        <taxon>Agaricomycotina</taxon>
        <taxon>Agaricomycetes</taxon>
        <taxon>Agaricomycetidae</taxon>
        <taxon>Agaricales</taxon>
        <taxon>Agaricineae</taxon>
        <taxon>Bolbitiaceae</taxon>
        <taxon>Cyclocybe</taxon>
    </lineage>
</organism>
<comment type="caution">
    <text evidence="1">The sequence shown here is derived from an EMBL/GenBank/DDBJ whole genome shotgun (WGS) entry which is preliminary data.</text>
</comment>
<reference evidence="1 2" key="1">
    <citation type="submission" date="2020-01" db="EMBL/GenBank/DDBJ databases">
        <authorList>
            <person name="Gupta K D."/>
        </authorList>
    </citation>
    <scope>NUCLEOTIDE SEQUENCE [LARGE SCALE GENOMIC DNA]</scope>
</reference>
<gene>
    <name evidence="1" type="ORF">AAE3_LOCUS5483</name>
</gene>
<evidence type="ECO:0000313" key="1">
    <source>
        <dbReference type="EMBL" id="CAA7263033.1"/>
    </source>
</evidence>
<dbReference type="AlphaFoldDB" id="A0A8S0WIF0"/>
<evidence type="ECO:0000313" key="2">
    <source>
        <dbReference type="Proteomes" id="UP000467700"/>
    </source>
</evidence>
<keyword evidence="2" id="KW-1185">Reference proteome</keyword>
<dbReference type="Proteomes" id="UP000467700">
    <property type="component" value="Unassembled WGS sequence"/>
</dbReference>
<dbReference type="EMBL" id="CACVBS010000038">
    <property type="protein sequence ID" value="CAA7263033.1"/>
    <property type="molecule type" value="Genomic_DNA"/>
</dbReference>